<sequence>MKCKSIRAMQNLQTAPYLEAKKKLRSVLPRRRRPQISPVLYSSLKFNAGNETSGFSVNSSSCFYFGGEVSCESSRVSVGSESEAKSTLRKRQFDETEGSGAEKYRDAPYRRTTRSYGGGKAVKKDGEPEVSESSCVESNSGAGFGGFAERNLKLKKEIGGNEGSEAVTRSEISECDNVSLGLKENEVTSFNSGVELCSEVKLAEKTANDGGAPAFEFPAISGNYFAENFIVSNSESTIDQRPESFPIDSDLACKEQLSYDDVSGYSSSQTFSELQSDIFDVNSDLDISEYTPSIFFDSGSEFSERSDEDSTPSLTFTLLLQYREGFSRSSTASGLDDATRVNEVCKDQSTFLEFENEEDEESYQLLRKRERMQVYLRDYTEDYSSTTECGDVILQQRWQMVRWIIERSTETELQAETKFLGVSLLDRFLSKGYFKNKRTLQTAGIACLTLAARIEENQPYNWFRFILFISVYSVCVRKKKFYVGSNLYSRCEVVAMEWLVQEVLSFQCFLPTIYNFLWFYLKAARADGQVEKRAKYLAVLQMQDHGQLRYWPSTVAAALVILASLEGNRDVSRQRVIETHVRTEGDDLHECIEVWMNSDIMNFDRIFISPFKFLRVSIAI</sequence>
<evidence type="ECO:0000256" key="2">
    <source>
        <dbReference type="ARBA" id="ARBA00022618"/>
    </source>
</evidence>
<name>A0A498IAW4_MALDO</name>
<dbReference type="Gene3D" id="1.10.472.10">
    <property type="entry name" value="Cyclin-like"/>
    <property type="match status" value="2"/>
</dbReference>
<dbReference type="SUPFAM" id="SSF47954">
    <property type="entry name" value="Cyclin-like"/>
    <property type="match status" value="2"/>
</dbReference>
<evidence type="ECO:0000259" key="9">
    <source>
        <dbReference type="SMART" id="SM01332"/>
    </source>
</evidence>
<evidence type="ECO:0000256" key="3">
    <source>
        <dbReference type="ARBA" id="ARBA00023127"/>
    </source>
</evidence>
<dbReference type="GO" id="GO:0051301">
    <property type="term" value="P:cell division"/>
    <property type="evidence" value="ECO:0007669"/>
    <property type="project" value="UniProtKB-KW"/>
</dbReference>
<comment type="subunit">
    <text evidence="1">Interacts with the CDC2 protein kinase to form a serine/threonine kinase holoenzyme complex also known as maturation promoting factor (MPF). The cyclin subunit imparts substrate specificity to the complex.</text>
</comment>
<keyword evidence="4" id="KW-0131">Cell cycle</keyword>
<dbReference type="STRING" id="3750.A0A498IAW4"/>
<comment type="similarity">
    <text evidence="6">Belongs to the cyclin family.</text>
</comment>
<evidence type="ECO:0000256" key="4">
    <source>
        <dbReference type="ARBA" id="ARBA00023306"/>
    </source>
</evidence>
<feature type="compositionally biased region" description="Basic and acidic residues" evidence="7">
    <location>
        <begin position="82"/>
        <end position="109"/>
    </location>
</feature>
<feature type="region of interest" description="Disordered" evidence="7">
    <location>
        <begin position="80"/>
        <end position="137"/>
    </location>
</feature>
<dbReference type="AlphaFoldDB" id="A0A498IAW4"/>
<dbReference type="PANTHER" id="PTHR10177">
    <property type="entry name" value="CYCLINS"/>
    <property type="match status" value="1"/>
</dbReference>
<reference evidence="10 11" key="1">
    <citation type="submission" date="2018-10" db="EMBL/GenBank/DDBJ databases">
        <title>A high-quality apple genome assembly.</title>
        <authorList>
            <person name="Hu J."/>
        </authorList>
    </citation>
    <scope>NUCLEOTIDE SEQUENCE [LARGE SCALE GENOMIC DNA]</scope>
    <source>
        <strain evidence="11">cv. HFTH1</strain>
        <tissue evidence="10">Young leaf</tissue>
    </source>
</reference>
<gene>
    <name evidence="10" type="ORF">DVH24_040284</name>
</gene>
<protein>
    <recommendedName>
        <fullName evidence="5">B-like cyclin</fullName>
    </recommendedName>
</protein>
<proteinExistence type="inferred from homology"/>
<evidence type="ECO:0000256" key="7">
    <source>
        <dbReference type="SAM" id="MobiDB-lite"/>
    </source>
</evidence>
<keyword evidence="3 6" id="KW-0195">Cyclin</keyword>
<feature type="domain" description="Cyclin-like" evidence="8">
    <location>
        <begin position="402"/>
        <end position="490"/>
    </location>
</feature>
<dbReference type="InterPro" id="IPR004367">
    <property type="entry name" value="Cyclin_C-dom"/>
</dbReference>
<dbReference type="SMART" id="SM01332">
    <property type="entry name" value="Cyclin_C"/>
    <property type="match status" value="1"/>
</dbReference>
<dbReference type="InterPro" id="IPR013763">
    <property type="entry name" value="Cyclin-like_dom"/>
</dbReference>
<keyword evidence="2" id="KW-0132">Cell division</keyword>
<organism evidence="10 11">
    <name type="scientific">Malus domestica</name>
    <name type="common">Apple</name>
    <name type="synonym">Pyrus malus</name>
    <dbReference type="NCBI Taxonomy" id="3750"/>
    <lineage>
        <taxon>Eukaryota</taxon>
        <taxon>Viridiplantae</taxon>
        <taxon>Streptophyta</taxon>
        <taxon>Embryophyta</taxon>
        <taxon>Tracheophyta</taxon>
        <taxon>Spermatophyta</taxon>
        <taxon>Magnoliopsida</taxon>
        <taxon>eudicotyledons</taxon>
        <taxon>Gunneridae</taxon>
        <taxon>Pentapetalae</taxon>
        <taxon>rosids</taxon>
        <taxon>fabids</taxon>
        <taxon>Rosales</taxon>
        <taxon>Rosaceae</taxon>
        <taxon>Amygdaloideae</taxon>
        <taxon>Maleae</taxon>
        <taxon>Malus</taxon>
    </lineage>
</organism>
<evidence type="ECO:0000259" key="8">
    <source>
        <dbReference type="SMART" id="SM00385"/>
    </source>
</evidence>
<dbReference type="Pfam" id="PF02984">
    <property type="entry name" value="Cyclin_C"/>
    <property type="match status" value="1"/>
</dbReference>
<dbReference type="Pfam" id="PF00134">
    <property type="entry name" value="Cyclin_N"/>
    <property type="match status" value="1"/>
</dbReference>
<dbReference type="InterPro" id="IPR039361">
    <property type="entry name" value="Cyclin"/>
</dbReference>
<evidence type="ECO:0000313" key="10">
    <source>
        <dbReference type="EMBL" id="RXH79137.1"/>
    </source>
</evidence>
<evidence type="ECO:0000313" key="11">
    <source>
        <dbReference type="Proteomes" id="UP000290289"/>
    </source>
</evidence>
<evidence type="ECO:0000256" key="1">
    <source>
        <dbReference type="ARBA" id="ARBA00011177"/>
    </source>
</evidence>
<evidence type="ECO:0000256" key="6">
    <source>
        <dbReference type="RuleBase" id="RU000383"/>
    </source>
</evidence>
<accession>A0A498IAW4</accession>
<dbReference type="InterPro" id="IPR036915">
    <property type="entry name" value="Cyclin-like_sf"/>
</dbReference>
<keyword evidence="11" id="KW-1185">Reference proteome</keyword>
<feature type="domain" description="Cyclin C-terminal" evidence="9">
    <location>
        <begin position="511"/>
        <end position="618"/>
    </location>
</feature>
<dbReference type="EMBL" id="RDQH01000339">
    <property type="protein sequence ID" value="RXH79137.1"/>
    <property type="molecule type" value="Genomic_DNA"/>
</dbReference>
<evidence type="ECO:0000256" key="5">
    <source>
        <dbReference type="ARBA" id="ARBA00032263"/>
    </source>
</evidence>
<dbReference type="SMART" id="SM00385">
    <property type="entry name" value="CYCLIN"/>
    <property type="match status" value="1"/>
</dbReference>
<comment type="caution">
    <text evidence="10">The sequence shown here is derived from an EMBL/GenBank/DDBJ whole genome shotgun (WGS) entry which is preliminary data.</text>
</comment>
<dbReference type="InterPro" id="IPR006671">
    <property type="entry name" value="Cyclin_N"/>
</dbReference>
<dbReference type="Proteomes" id="UP000290289">
    <property type="component" value="Chromosome 13"/>
</dbReference>